<sequence length="232" mass="26533">MDESGEVVLLGTFGSSYSKRVELALKLKGIPFAYVEEDLTSKSDLLLRSNPVHQKVPVLLHNGRPICDSLLILEYIDEHWCNAPKLLPEDPYTRSQIRFWADFYDQKVKLATYHVLKTKGKDQDKAREDFVGLLRVFEEGIQRDFPTKSPFFNGENLSFLGMVIGTSACSYQAFEEATFEEAISKITDRERNALFFSWVDELKAHPLMSENLPPHGQLVAKLKAKFFRTPKV</sequence>
<feature type="domain" description="GST N-terminal" evidence="8">
    <location>
        <begin position="5"/>
        <end position="84"/>
    </location>
</feature>
<dbReference type="CDD" id="cd03185">
    <property type="entry name" value="GST_C_Tau"/>
    <property type="match status" value="1"/>
</dbReference>
<comment type="subcellular location">
    <subcellularLocation>
        <location evidence="1 7">Cytoplasm</location>
        <location evidence="1 7">Cytosol</location>
    </subcellularLocation>
</comment>
<keyword evidence="3" id="KW-0216">Detoxification</keyword>
<dbReference type="InterPro" id="IPR010987">
    <property type="entry name" value="Glutathione-S-Trfase_C-like"/>
</dbReference>
<dbReference type="InterPro" id="IPR045074">
    <property type="entry name" value="GST_C_Tau"/>
</dbReference>
<dbReference type="EC" id="2.5.1.18" evidence="7"/>
<dbReference type="SFLD" id="SFLDS00019">
    <property type="entry name" value="Glutathione_Transferase_(cytos"/>
    <property type="match status" value="1"/>
</dbReference>
<dbReference type="InterPro" id="IPR045073">
    <property type="entry name" value="Omega/Tau-like"/>
</dbReference>
<dbReference type="GO" id="GO:0005829">
    <property type="term" value="C:cytosol"/>
    <property type="evidence" value="ECO:0007669"/>
    <property type="project" value="UniProtKB-SubCell"/>
</dbReference>
<evidence type="ECO:0000256" key="4">
    <source>
        <dbReference type="ARBA" id="ARBA00022679"/>
    </source>
</evidence>
<dbReference type="InterPro" id="IPR036282">
    <property type="entry name" value="Glutathione-S-Trfase_C_sf"/>
</dbReference>
<feature type="domain" description="GST C-terminal" evidence="9">
    <location>
        <begin position="90"/>
        <end position="227"/>
    </location>
</feature>
<protein>
    <recommendedName>
        <fullName evidence="7">Glutathione S-transferase</fullName>
        <ecNumber evidence="7">2.5.1.18</ecNumber>
    </recommendedName>
</protein>
<gene>
    <name evidence="10" type="ORF">BT93_L3199</name>
</gene>
<dbReference type="PROSITE" id="PS50405">
    <property type="entry name" value="GST_CTER"/>
    <property type="match status" value="1"/>
</dbReference>
<dbReference type="OrthoDB" id="4951845at2759"/>
<proteinExistence type="inferred from homology"/>
<dbReference type="InterPro" id="IPR040079">
    <property type="entry name" value="Glutathione_S-Trfase"/>
</dbReference>
<dbReference type="GO" id="GO:0004364">
    <property type="term" value="F:glutathione transferase activity"/>
    <property type="evidence" value="ECO:0007669"/>
    <property type="project" value="UniProtKB-UniRule"/>
</dbReference>
<reference evidence="10" key="1">
    <citation type="submission" date="2020-05" db="EMBL/GenBank/DDBJ databases">
        <title>WGS assembly of Corymbia citriodora subspecies variegata.</title>
        <authorList>
            <person name="Barry K."/>
            <person name="Hundley H."/>
            <person name="Shu S."/>
            <person name="Jenkins J."/>
            <person name="Grimwood J."/>
            <person name="Baten A."/>
        </authorList>
    </citation>
    <scope>NUCLEOTIDE SEQUENCE</scope>
    <source>
        <strain evidence="10">CV2-018</strain>
    </source>
</reference>
<evidence type="ECO:0000256" key="7">
    <source>
        <dbReference type="RuleBase" id="RU369102"/>
    </source>
</evidence>
<organism evidence="10 11">
    <name type="scientific">Corymbia citriodora subsp. variegata</name>
    <dbReference type="NCBI Taxonomy" id="360336"/>
    <lineage>
        <taxon>Eukaryota</taxon>
        <taxon>Viridiplantae</taxon>
        <taxon>Streptophyta</taxon>
        <taxon>Embryophyta</taxon>
        <taxon>Tracheophyta</taxon>
        <taxon>Spermatophyta</taxon>
        <taxon>Magnoliopsida</taxon>
        <taxon>eudicotyledons</taxon>
        <taxon>Gunneridae</taxon>
        <taxon>Pentapetalae</taxon>
        <taxon>rosids</taxon>
        <taxon>malvids</taxon>
        <taxon>Myrtales</taxon>
        <taxon>Myrtaceae</taxon>
        <taxon>Myrtoideae</taxon>
        <taxon>Eucalypteae</taxon>
        <taxon>Corymbia</taxon>
    </lineage>
</organism>
<comment type="caution">
    <text evidence="10">The sequence shown here is derived from an EMBL/GenBank/DDBJ whole genome shotgun (WGS) entry which is preliminary data.</text>
</comment>
<comment type="similarity">
    <text evidence="5">Belongs to the GST superfamily. Tau family.</text>
</comment>
<dbReference type="PANTHER" id="PTHR11260:SF622">
    <property type="entry name" value="GLUTATHIONE S-TRANSFERASE"/>
    <property type="match status" value="1"/>
</dbReference>
<evidence type="ECO:0000313" key="10">
    <source>
        <dbReference type="EMBL" id="KAF7851685.1"/>
    </source>
</evidence>
<dbReference type="GO" id="GO:0006749">
    <property type="term" value="P:glutathione metabolic process"/>
    <property type="evidence" value="ECO:0007669"/>
    <property type="project" value="InterPro"/>
</dbReference>
<evidence type="ECO:0000256" key="1">
    <source>
        <dbReference type="ARBA" id="ARBA00004514"/>
    </source>
</evidence>
<evidence type="ECO:0000259" key="8">
    <source>
        <dbReference type="PROSITE" id="PS50404"/>
    </source>
</evidence>
<dbReference type="CDD" id="cd03058">
    <property type="entry name" value="GST_N_Tau"/>
    <property type="match status" value="1"/>
</dbReference>
<evidence type="ECO:0000256" key="5">
    <source>
        <dbReference type="ARBA" id="ARBA00025743"/>
    </source>
</evidence>
<dbReference type="EMBL" id="MU089528">
    <property type="protein sequence ID" value="KAF7851685.1"/>
    <property type="molecule type" value="Genomic_DNA"/>
</dbReference>
<accession>A0A8T0CZY4</accession>
<dbReference type="PANTHER" id="PTHR11260">
    <property type="entry name" value="GLUTATHIONE S-TRANSFERASE, GST, SUPERFAMILY, GST DOMAIN CONTAINING"/>
    <property type="match status" value="1"/>
</dbReference>
<dbReference type="SUPFAM" id="SSF47616">
    <property type="entry name" value="GST C-terminal domain-like"/>
    <property type="match status" value="1"/>
</dbReference>
<comment type="function">
    <text evidence="7">Is involved in the conjugation of reduced glutathione to a wide number of exogenous and endogenous hydrophobic electrophiles.</text>
</comment>
<evidence type="ECO:0000256" key="3">
    <source>
        <dbReference type="ARBA" id="ARBA00022575"/>
    </source>
</evidence>
<dbReference type="Pfam" id="PF13417">
    <property type="entry name" value="GST_N_3"/>
    <property type="match status" value="1"/>
</dbReference>
<keyword evidence="11" id="KW-1185">Reference proteome</keyword>
<keyword evidence="4 7" id="KW-0808">Transferase</keyword>
<dbReference type="AlphaFoldDB" id="A0A8T0CZY4"/>
<dbReference type="FunFam" id="3.40.30.10:FF:000014">
    <property type="entry name" value="Tau class glutathione S-transferase"/>
    <property type="match status" value="1"/>
</dbReference>
<dbReference type="InterPro" id="IPR036249">
    <property type="entry name" value="Thioredoxin-like_sf"/>
</dbReference>
<name>A0A8T0CZY4_CORYI</name>
<keyword evidence="2 7" id="KW-0963">Cytoplasm</keyword>
<dbReference type="Gene3D" id="1.20.1050.10">
    <property type="match status" value="1"/>
</dbReference>
<evidence type="ECO:0000259" key="9">
    <source>
        <dbReference type="PROSITE" id="PS50405"/>
    </source>
</evidence>
<dbReference type="SFLD" id="SFLDG01152">
    <property type="entry name" value="Main.3:_Omega-_and_Tau-like"/>
    <property type="match status" value="1"/>
</dbReference>
<dbReference type="PROSITE" id="PS50404">
    <property type="entry name" value="GST_NTER"/>
    <property type="match status" value="1"/>
</dbReference>
<evidence type="ECO:0000256" key="2">
    <source>
        <dbReference type="ARBA" id="ARBA00022490"/>
    </source>
</evidence>
<dbReference type="SFLD" id="SFLDG00358">
    <property type="entry name" value="Main_(cytGST)"/>
    <property type="match status" value="1"/>
</dbReference>
<comment type="catalytic activity">
    <reaction evidence="6 7">
        <text>RX + glutathione = an S-substituted glutathione + a halide anion + H(+)</text>
        <dbReference type="Rhea" id="RHEA:16437"/>
        <dbReference type="ChEBI" id="CHEBI:15378"/>
        <dbReference type="ChEBI" id="CHEBI:16042"/>
        <dbReference type="ChEBI" id="CHEBI:17792"/>
        <dbReference type="ChEBI" id="CHEBI:57925"/>
        <dbReference type="ChEBI" id="CHEBI:90779"/>
        <dbReference type="EC" id="2.5.1.18"/>
    </reaction>
</comment>
<dbReference type="SUPFAM" id="SSF52833">
    <property type="entry name" value="Thioredoxin-like"/>
    <property type="match status" value="1"/>
</dbReference>
<dbReference type="Gramene" id="rna-gnl|WGS:JABURB|Cocit.L3199.1">
    <property type="protein sequence ID" value="cds-KAF7851685.1"/>
    <property type="gene ID" value="gene-BT93_L3199"/>
</dbReference>
<dbReference type="GO" id="GO:0009407">
    <property type="term" value="P:toxin catabolic process"/>
    <property type="evidence" value="ECO:0007669"/>
    <property type="project" value="UniProtKB-ARBA"/>
</dbReference>
<evidence type="ECO:0000256" key="6">
    <source>
        <dbReference type="ARBA" id="ARBA00047960"/>
    </source>
</evidence>
<dbReference type="Gene3D" id="3.40.30.10">
    <property type="entry name" value="Glutaredoxin"/>
    <property type="match status" value="1"/>
</dbReference>
<dbReference type="Proteomes" id="UP000806378">
    <property type="component" value="Unassembled WGS sequence"/>
</dbReference>
<dbReference type="InterPro" id="IPR004045">
    <property type="entry name" value="Glutathione_S-Trfase_N"/>
</dbReference>
<evidence type="ECO:0000313" key="11">
    <source>
        <dbReference type="Proteomes" id="UP000806378"/>
    </source>
</evidence>